<dbReference type="RefSeq" id="WP_089880215.1">
    <property type="nucleotide sequence ID" value="NZ_FNPF01000003.1"/>
</dbReference>
<sequence length="249" mass="26355">MTASRTLYAAIAIPDAGGLWLKTGLDAAATALALHDPRDGAPLRHPRKPAVHGGALSLRVTSQEGGARGHRLLFEIFGPDATPVGREPATPRDRVAVAVLADVVATTLRLSGAPDVEWAAPRATIGRDEFLSLHDYVSPRRARRTARAALRTGGAALHAESSLRRAFARWRPRRGDAPSPHEARLGAAGWALTALLATVSLPVAALISVVGLTRGMNFRMTAHALVVTLLVMALLDDWPGFVHAATLLN</sequence>
<keyword evidence="1" id="KW-1133">Transmembrane helix</keyword>
<protein>
    <submittedName>
        <fullName evidence="2">Uncharacterized protein</fullName>
    </submittedName>
</protein>
<dbReference type="Proteomes" id="UP000199286">
    <property type="component" value="Unassembled WGS sequence"/>
</dbReference>
<evidence type="ECO:0000313" key="2">
    <source>
        <dbReference type="EMBL" id="SDY09279.1"/>
    </source>
</evidence>
<reference evidence="2 3" key="1">
    <citation type="submission" date="2016-10" db="EMBL/GenBank/DDBJ databases">
        <authorList>
            <person name="de Groot N.N."/>
        </authorList>
    </citation>
    <scope>NUCLEOTIDE SEQUENCE [LARGE SCALE GENOMIC DNA]</scope>
    <source>
        <strain evidence="2 3">DSM 26880</strain>
    </source>
</reference>
<proteinExistence type="predicted"/>
<dbReference type="AlphaFoldDB" id="A0A1H3H3R6"/>
<organism evidence="2 3">
    <name type="scientific">Citreimonas salinaria</name>
    <dbReference type="NCBI Taxonomy" id="321339"/>
    <lineage>
        <taxon>Bacteria</taxon>
        <taxon>Pseudomonadati</taxon>
        <taxon>Pseudomonadota</taxon>
        <taxon>Alphaproteobacteria</taxon>
        <taxon>Rhodobacterales</taxon>
        <taxon>Roseobacteraceae</taxon>
        <taxon>Citreimonas</taxon>
    </lineage>
</organism>
<keyword evidence="1" id="KW-0472">Membrane</keyword>
<keyword evidence="3" id="KW-1185">Reference proteome</keyword>
<evidence type="ECO:0000256" key="1">
    <source>
        <dbReference type="SAM" id="Phobius"/>
    </source>
</evidence>
<name>A0A1H3H3R6_9RHOB</name>
<dbReference type="EMBL" id="FNPF01000003">
    <property type="protein sequence ID" value="SDY09279.1"/>
    <property type="molecule type" value="Genomic_DNA"/>
</dbReference>
<feature type="transmembrane region" description="Helical" evidence="1">
    <location>
        <begin position="187"/>
        <end position="212"/>
    </location>
</feature>
<gene>
    <name evidence="2" type="ORF">SAMN05444340_103168</name>
</gene>
<keyword evidence="1" id="KW-0812">Transmembrane</keyword>
<accession>A0A1H3H3R6</accession>
<evidence type="ECO:0000313" key="3">
    <source>
        <dbReference type="Proteomes" id="UP000199286"/>
    </source>
</evidence>
<feature type="transmembrane region" description="Helical" evidence="1">
    <location>
        <begin position="224"/>
        <end position="248"/>
    </location>
</feature>